<evidence type="ECO:0000256" key="1">
    <source>
        <dbReference type="ARBA" id="ARBA00022679"/>
    </source>
</evidence>
<evidence type="ECO:0000313" key="3">
    <source>
        <dbReference type="EMBL" id="KAF2259933.1"/>
    </source>
</evidence>
<evidence type="ECO:0000313" key="4">
    <source>
        <dbReference type="Proteomes" id="UP000800093"/>
    </source>
</evidence>
<keyword evidence="4" id="KW-1185">Reference proteome</keyword>
<sequence>MLATHKLKVAVYTCITEYIFVESRIERHFSYQKILSEVRGRGNSTNFADVGCCVGSDIRQLIHDGFPAS</sequence>
<comment type="caution">
    <text evidence="3">The sequence shown here is derived from an EMBL/GenBank/DDBJ whole genome shotgun (WGS) entry which is preliminary data.</text>
</comment>
<dbReference type="EMBL" id="ML986695">
    <property type="protein sequence ID" value="KAF2259933.1"/>
    <property type="molecule type" value="Genomic_DNA"/>
</dbReference>
<protein>
    <submittedName>
        <fullName evidence="3">Uncharacterized protein</fullName>
    </submittedName>
</protein>
<keyword evidence="2" id="KW-0949">S-adenosyl-L-methionine</keyword>
<dbReference type="Proteomes" id="UP000800093">
    <property type="component" value="Unassembled WGS sequence"/>
</dbReference>
<accession>A0A9P4MZX8</accession>
<dbReference type="InterPro" id="IPR051654">
    <property type="entry name" value="Meroterpenoid_MTases"/>
</dbReference>
<proteinExistence type="predicted"/>
<keyword evidence="1" id="KW-0808">Transferase</keyword>
<dbReference type="PANTHER" id="PTHR35897">
    <property type="entry name" value="METHYLTRANSFERASE AUSD"/>
    <property type="match status" value="1"/>
</dbReference>
<organism evidence="3 4">
    <name type="scientific">Lojkania enalia</name>
    <dbReference type="NCBI Taxonomy" id="147567"/>
    <lineage>
        <taxon>Eukaryota</taxon>
        <taxon>Fungi</taxon>
        <taxon>Dikarya</taxon>
        <taxon>Ascomycota</taxon>
        <taxon>Pezizomycotina</taxon>
        <taxon>Dothideomycetes</taxon>
        <taxon>Pleosporomycetidae</taxon>
        <taxon>Pleosporales</taxon>
        <taxon>Pleosporales incertae sedis</taxon>
        <taxon>Lojkania</taxon>
    </lineage>
</organism>
<gene>
    <name evidence="3" type="ORF">CC78DRAFT_474234</name>
</gene>
<dbReference type="OrthoDB" id="2094832at2759"/>
<reference evidence="4" key="1">
    <citation type="journal article" date="2020" name="Stud. Mycol.">
        <title>101 Dothideomycetes genomes: A test case for predicting lifestyles and emergence of pathogens.</title>
        <authorList>
            <person name="Haridas S."/>
            <person name="Albert R."/>
            <person name="Binder M."/>
            <person name="Bloem J."/>
            <person name="LaButti K."/>
            <person name="Salamov A."/>
            <person name="Andreopoulos B."/>
            <person name="Baker S."/>
            <person name="Barry K."/>
            <person name="Bills G."/>
            <person name="Bluhm B."/>
            <person name="Cannon C."/>
            <person name="Castanera R."/>
            <person name="Culley D."/>
            <person name="Daum C."/>
            <person name="Ezra D."/>
            <person name="Gonzalez J."/>
            <person name="Henrissat B."/>
            <person name="Kuo A."/>
            <person name="Liang C."/>
            <person name="Lipzen A."/>
            <person name="Lutzoni F."/>
            <person name="Magnuson J."/>
            <person name="Mondo S."/>
            <person name="Nolan M."/>
            <person name="Ohm R."/>
            <person name="Pangilinan J."/>
            <person name="Park H.-J."/>
            <person name="Ramirez L."/>
            <person name="Alfaro M."/>
            <person name="Sun H."/>
            <person name="Tritt A."/>
            <person name="Yoshinaga Y."/>
            <person name="Zwiers L.-H."/>
            <person name="Turgeon B."/>
            <person name="Goodwin S."/>
            <person name="Spatafora J."/>
            <person name="Crous P."/>
            <person name="Grigoriev I."/>
        </authorList>
    </citation>
    <scope>NUCLEOTIDE SEQUENCE [LARGE SCALE GENOMIC DNA]</scope>
    <source>
        <strain evidence="4">CBS 304.66</strain>
    </source>
</reference>
<dbReference type="AlphaFoldDB" id="A0A9P4MZX8"/>
<name>A0A9P4MZX8_9PLEO</name>
<dbReference type="PANTHER" id="PTHR35897:SF1">
    <property type="entry name" value="METHYLTRANSFERASE AUSD"/>
    <property type="match status" value="1"/>
</dbReference>
<dbReference type="GO" id="GO:0016740">
    <property type="term" value="F:transferase activity"/>
    <property type="evidence" value="ECO:0007669"/>
    <property type="project" value="UniProtKB-KW"/>
</dbReference>
<evidence type="ECO:0000256" key="2">
    <source>
        <dbReference type="ARBA" id="ARBA00022691"/>
    </source>
</evidence>